<name>A0A2X0ITC3_9ACTN</name>
<protein>
    <submittedName>
        <fullName evidence="2">DUF1918 domain-containing protein</fullName>
    </submittedName>
</protein>
<proteinExistence type="predicted"/>
<reference evidence="2 3" key="1">
    <citation type="submission" date="2018-06" db="EMBL/GenBank/DDBJ databases">
        <title>Streptacidiphilus pinicola sp. nov., isolated from pine grove soil.</title>
        <authorList>
            <person name="Roh S.G."/>
            <person name="Park S."/>
            <person name="Kim M.-K."/>
            <person name="Yun B.-R."/>
            <person name="Park J."/>
            <person name="Kim M.J."/>
            <person name="Kim Y.S."/>
            <person name="Kim S.B."/>
        </authorList>
    </citation>
    <scope>NUCLEOTIDE SEQUENCE [LARGE SCALE GENOMIC DNA]</scope>
    <source>
        <strain evidence="2 3">MMS16-CNU450</strain>
    </source>
</reference>
<evidence type="ECO:0000259" key="1">
    <source>
        <dbReference type="Pfam" id="PF08940"/>
    </source>
</evidence>
<comment type="caution">
    <text evidence="2">The sequence shown here is derived from an EMBL/GenBank/DDBJ whole genome shotgun (WGS) entry which is preliminary data.</text>
</comment>
<dbReference type="InterPro" id="IPR015035">
    <property type="entry name" value="DUF1918"/>
</dbReference>
<evidence type="ECO:0000313" key="2">
    <source>
        <dbReference type="EMBL" id="RAG86853.1"/>
    </source>
</evidence>
<organism evidence="2 3">
    <name type="scientific">Streptacidiphilus pinicola</name>
    <dbReference type="NCBI Taxonomy" id="2219663"/>
    <lineage>
        <taxon>Bacteria</taxon>
        <taxon>Bacillati</taxon>
        <taxon>Actinomycetota</taxon>
        <taxon>Actinomycetes</taxon>
        <taxon>Kitasatosporales</taxon>
        <taxon>Streptomycetaceae</taxon>
        <taxon>Streptacidiphilus</taxon>
    </lineage>
</organism>
<keyword evidence="3" id="KW-1185">Reference proteome</keyword>
<dbReference type="AlphaFoldDB" id="A0A2X0ITC3"/>
<feature type="domain" description="DUF1918" evidence="1">
    <location>
        <begin position="1"/>
        <end position="58"/>
    </location>
</feature>
<dbReference type="EMBL" id="QKYN01000020">
    <property type="protein sequence ID" value="RAG86853.1"/>
    <property type="molecule type" value="Genomic_DNA"/>
</dbReference>
<accession>A0A2X0ITC3</accession>
<dbReference type="Pfam" id="PF08940">
    <property type="entry name" value="DUF1918"/>
    <property type="match status" value="1"/>
</dbReference>
<dbReference type="OrthoDB" id="4828144at2"/>
<dbReference type="Proteomes" id="UP000248889">
    <property type="component" value="Unassembled WGS sequence"/>
</dbReference>
<dbReference type="Gene3D" id="2.30.30.440">
    <property type="entry name" value="Domain of unknown function DUF1918"/>
    <property type="match status" value="1"/>
</dbReference>
<sequence length="76" mass="8291">MHAVLGDQIVVEGTMPGVVRRDGEVVGLHHRDGTPPFDIRWSDNGRTTLFFPGPDAHVVHFSHAAENGGGSHVRKR</sequence>
<dbReference type="SUPFAM" id="SSF50118">
    <property type="entry name" value="Cell growth inhibitor/plasmid maintenance toxic component"/>
    <property type="match status" value="1"/>
</dbReference>
<evidence type="ECO:0000313" key="3">
    <source>
        <dbReference type="Proteomes" id="UP000248889"/>
    </source>
</evidence>
<gene>
    <name evidence="2" type="ORF">DN069_04610</name>
</gene>